<keyword evidence="1" id="KW-1133">Transmembrane helix</keyword>
<dbReference type="InterPro" id="IPR051599">
    <property type="entry name" value="Cell_Envelope_Assoc"/>
</dbReference>
<protein>
    <submittedName>
        <fullName evidence="3">YdcF family protein</fullName>
    </submittedName>
</protein>
<keyword evidence="1" id="KW-0812">Transmembrane</keyword>
<dbReference type="Pfam" id="PF02698">
    <property type="entry name" value="DUF218"/>
    <property type="match status" value="1"/>
</dbReference>
<keyword evidence="4" id="KW-1185">Reference proteome</keyword>
<reference evidence="3 4" key="1">
    <citation type="submission" date="2019-11" db="EMBL/GenBank/DDBJ databases">
        <title>Gordonia sp. nov., a novel actinobacterium isolated from mangrove soil in Hainan.</title>
        <authorList>
            <person name="Huang X."/>
            <person name="Xie Y."/>
            <person name="Chu X."/>
            <person name="Xiao K."/>
        </authorList>
    </citation>
    <scope>NUCLEOTIDE SEQUENCE [LARGE SCALE GENOMIC DNA]</scope>
    <source>
        <strain evidence="3 4">HNM0687</strain>
    </source>
</reference>
<evidence type="ECO:0000313" key="4">
    <source>
        <dbReference type="Proteomes" id="UP000475545"/>
    </source>
</evidence>
<dbReference type="PANTHER" id="PTHR30336">
    <property type="entry name" value="INNER MEMBRANE PROTEIN, PROBABLE PERMEASE"/>
    <property type="match status" value="1"/>
</dbReference>
<evidence type="ECO:0000313" key="3">
    <source>
        <dbReference type="EMBL" id="MXP23600.1"/>
    </source>
</evidence>
<dbReference type="RefSeq" id="WP_160903797.1">
    <property type="nucleotide sequence ID" value="NZ_CP102850.1"/>
</dbReference>
<evidence type="ECO:0000259" key="2">
    <source>
        <dbReference type="Pfam" id="PF02698"/>
    </source>
</evidence>
<gene>
    <name evidence="3" type="ORF">GIY30_19865</name>
</gene>
<organism evidence="3 4">
    <name type="scientific">Gordonia mangrovi</name>
    <dbReference type="NCBI Taxonomy" id="2665643"/>
    <lineage>
        <taxon>Bacteria</taxon>
        <taxon>Bacillati</taxon>
        <taxon>Actinomycetota</taxon>
        <taxon>Actinomycetes</taxon>
        <taxon>Mycobacteriales</taxon>
        <taxon>Gordoniaceae</taxon>
        <taxon>Gordonia</taxon>
    </lineage>
</organism>
<feature type="transmembrane region" description="Helical" evidence="1">
    <location>
        <begin position="6"/>
        <end position="30"/>
    </location>
</feature>
<feature type="domain" description="DUF218" evidence="2">
    <location>
        <begin position="48"/>
        <end position="173"/>
    </location>
</feature>
<sequence>MLSTVARWVVIIGLVAAELVITVAGTWIYFSSAGRVLDADEVPPGSTALVLGSLVDDGLPGSYVRGRLDTALDLYENGGVVRIINSGNGSAAAGDEPAVMRSYLEERGVPADDIVDDPLGMDTDASCRRAHDVFGVRRAVIVTQDFHVSRAIALCRSWGIDATGVAARCECATWTVLRNHLRELLLARPRALVGLPVQDVESSAGSAELHGSALTT</sequence>
<proteinExistence type="predicted"/>
<evidence type="ECO:0000256" key="1">
    <source>
        <dbReference type="SAM" id="Phobius"/>
    </source>
</evidence>
<dbReference type="InterPro" id="IPR003848">
    <property type="entry name" value="DUF218"/>
</dbReference>
<dbReference type="Proteomes" id="UP000475545">
    <property type="component" value="Unassembled WGS sequence"/>
</dbReference>
<keyword evidence="1" id="KW-0472">Membrane</keyword>
<accession>A0A6L7GUM9</accession>
<comment type="caution">
    <text evidence="3">The sequence shown here is derived from an EMBL/GenBank/DDBJ whole genome shotgun (WGS) entry which is preliminary data.</text>
</comment>
<dbReference type="GO" id="GO:0005886">
    <property type="term" value="C:plasma membrane"/>
    <property type="evidence" value="ECO:0007669"/>
    <property type="project" value="TreeGrafter"/>
</dbReference>
<dbReference type="EMBL" id="WMBR01000006">
    <property type="protein sequence ID" value="MXP23600.1"/>
    <property type="molecule type" value="Genomic_DNA"/>
</dbReference>
<dbReference type="CDD" id="cd06259">
    <property type="entry name" value="YdcF-like"/>
    <property type="match status" value="1"/>
</dbReference>
<name>A0A6L7GUM9_9ACTN</name>
<dbReference type="PANTHER" id="PTHR30336:SF6">
    <property type="entry name" value="INTEGRAL MEMBRANE PROTEIN"/>
    <property type="match status" value="1"/>
</dbReference>
<dbReference type="AlphaFoldDB" id="A0A6L7GUM9"/>